<dbReference type="PROSITE" id="PS51686">
    <property type="entry name" value="SAM_MT_RSMB_NOP"/>
    <property type="match status" value="1"/>
</dbReference>
<dbReference type="NCBIfam" id="TIGR00563">
    <property type="entry name" value="rsmB"/>
    <property type="match status" value="1"/>
</dbReference>
<name>A0ABW4HQN4_9BACI</name>
<reference evidence="17" key="1">
    <citation type="journal article" date="2019" name="Int. J. Syst. Evol. Microbiol.">
        <title>The Global Catalogue of Microorganisms (GCM) 10K type strain sequencing project: providing services to taxonomists for standard genome sequencing and annotation.</title>
        <authorList>
            <consortium name="The Broad Institute Genomics Platform"/>
            <consortium name="The Broad Institute Genome Sequencing Center for Infectious Disease"/>
            <person name="Wu L."/>
            <person name="Ma J."/>
        </authorList>
    </citation>
    <scope>NUCLEOTIDE SEQUENCE [LARGE SCALE GENOMIC DNA]</scope>
    <source>
        <strain evidence="17">CGMCC 1.12376</strain>
    </source>
</reference>
<dbReference type="EC" id="2.1.1.176" evidence="4"/>
<evidence type="ECO:0000256" key="13">
    <source>
        <dbReference type="ARBA" id="ARBA00047283"/>
    </source>
</evidence>
<feature type="binding site" evidence="14">
    <location>
        <position position="283"/>
    </location>
    <ligand>
        <name>S-adenosyl-L-methionine</name>
        <dbReference type="ChEBI" id="CHEBI:59789"/>
    </ligand>
</feature>
<dbReference type="PANTHER" id="PTHR22807">
    <property type="entry name" value="NOP2 YEAST -RELATED NOL1/NOP2/FMU SUN DOMAIN-CONTAINING"/>
    <property type="match status" value="1"/>
</dbReference>
<sequence>MKTAQLRMLILELLLRIEKDRSFSHLLINREIQKSNLTTKDEALLTQIVYGTLERKLTLDYYLSSYVDPTKKLDLWVKVLLRMSVYQMIFLDKIPDHAIIHEAVEIAKQKGHRGTQGFINGVLRNVQRKGVRDISEISDPVERLSIETSHPLWLVKRWIEQYGFQTTQEICLANLEEKPISVRIQPLRIARGEAIQYLENEGFQVKPSIFSEQGIIIEKGNILTNNLFKQGMLTIQDQSSMLVAEVLKPEPGMTVLDACSAPGGKATHIAEKMKNDGIVYAHDLHKKKVNLIEEKQRNLQLSIIEATAYDARKLQDKYKNTSFDRILVDAPCSGLGVITSKPEIKYEKTAEDIERLQSVQSDILNHAAQLLKDDGLLVYSTCTIEKTENEEVIHQFLEKNPEFIVDTSFFNELPEVLQSSIGITEFGVQLFPQSFKTDGFFLTRLKKVK</sequence>
<organism evidence="16 17">
    <name type="scientific">Oceanobacillus luteolus</name>
    <dbReference type="NCBI Taxonomy" id="1274358"/>
    <lineage>
        <taxon>Bacteria</taxon>
        <taxon>Bacillati</taxon>
        <taxon>Bacillota</taxon>
        <taxon>Bacilli</taxon>
        <taxon>Bacillales</taxon>
        <taxon>Bacillaceae</taxon>
        <taxon>Oceanobacillus</taxon>
    </lineage>
</organism>
<dbReference type="GO" id="GO:0032259">
    <property type="term" value="P:methylation"/>
    <property type="evidence" value="ECO:0007669"/>
    <property type="project" value="UniProtKB-KW"/>
</dbReference>
<dbReference type="InterPro" id="IPR054728">
    <property type="entry name" value="RsmB-like_ferredoxin"/>
</dbReference>
<dbReference type="InterPro" id="IPR049560">
    <property type="entry name" value="MeTrfase_RsmB-F_NOP2_cat"/>
</dbReference>
<evidence type="ECO:0000256" key="6">
    <source>
        <dbReference type="ARBA" id="ARBA00022552"/>
    </source>
</evidence>
<dbReference type="InterPro" id="IPR035926">
    <property type="entry name" value="NusB-like_sf"/>
</dbReference>
<feature type="binding site" evidence="14">
    <location>
        <begin position="259"/>
        <end position="265"/>
    </location>
    <ligand>
        <name>S-adenosyl-L-methionine</name>
        <dbReference type="ChEBI" id="CHEBI:59789"/>
    </ligand>
</feature>
<dbReference type="InterPro" id="IPR004573">
    <property type="entry name" value="rRNA_ssu_MeTfrase_B"/>
</dbReference>
<evidence type="ECO:0000259" key="15">
    <source>
        <dbReference type="PROSITE" id="PS51686"/>
    </source>
</evidence>
<evidence type="ECO:0000256" key="12">
    <source>
        <dbReference type="ARBA" id="ARBA00031088"/>
    </source>
</evidence>
<evidence type="ECO:0000256" key="10">
    <source>
        <dbReference type="ARBA" id="ARBA00022884"/>
    </source>
</evidence>
<evidence type="ECO:0000256" key="2">
    <source>
        <dbReference type="ARBA" id="ARBA00004496"/>
    </source>
</evidence>
<dbReference type="PANTHER" id="PTHR22807:SF53">
    <property type="entry name" value="RIBOSOMAL RNA SMALL SUBUNIT METHYLTRANSFERASE B-RELATED"/>
    <property type="match status" value="1"/>
</dbReference>
<dbReference type="SUPFAM" id="SSF53335">
    <property type="entry name" value="S-adenosyl-L-methionine-dependent methyltransferases"/>
    <property type="match status" value="1"/>
</dbReference>
<gene>
    <name evidence="16" type="primary">rsmB</name>
    <name evidence="16" type="ORF">ACFSBH_08250</name>
</gene>
<comment type="similarity">
    <text evidence="3 14">Belongs to the class I-like SAM-binding methyltransferase superfamily. RsmB/NOP family.</text>
</comment>
<dbReference type="InterPro" id="IPR001678">
    <property type="entry name" value="MeTrfase_RsmB-F_NOP2_dom"/>
</dbReference>
<dbReference type="Proteomes" id="UP001597221">
    <property type="component" value="Unassembled WGS sequence"/>
</dbReference>
<keyword evidence="5" id="KW-0963">Cytoplasm</keyword>
<evidence type="ECO:0000256" key="4">
    <source>
        <dbReference type="ARBA" id="ARBA00012140"/>
    </source>
</evidence>
<feature type="active site" description="Nucleophile" evidence="14">
    <location>
        <position position="382"/>
    </location>
</feature>
<dbReference type="PRINTS" id="PR02008">
    <property type="entry name" value="RCMTFAMILY"/>
</dbReference>
<dbReference type="EMBL" id="JBHUDE010000040">
    <property type="protein sequence ID" value="MFD1607641.1"/>
    <property type="molecule type" value="Genomic_DNA"/>
</dbReference>
<dbReference type="PROSITE" id="PS01153">
    <property type="entry name" value="NOL1_NOP2_SUN"/>
    <property type="match status" value="1"/>
</dbReference>
<dbReference type="SUPFAM" id="SSF48013">
    <property type="entry name" value="NusB-like"/>
    <property type="match status" value="1"/>
</dbReference>
<comment type="catalytic activity">
    <reaction evidence="13">
        <text>cytidine(967) in 16S rRNA + S-adenosyl-L-methionine = 5-methylcytidine(967) in 16S rRNA + S-adenosyl-L-homocysteine + H(+)</text>
        <dbReference type="Rhea" id="RHEA:42748"/>
        <dbReference type="Rhea" id="RHEA-COMP:10219"/>
        <dbReference type="Rhea" id="RHEA-COMP:10220"/>
        <dbReference type="ChEBI" id="CHEBI:15378"/>
        <dbReference type="ChEBI" id="CHEBI:57856"/>
        <dbReference type="ChEBI" id="CHEBI:59789"/>
        <dbReference type="ChEBI" id="CHEBI:74483"/>
        <dbReference type="ChEBI" id="CHEBI:82748"/>
        <dbReference type="EC" id="2.1.1.176"/>
    </reaction>
</comment>
<comment type="caution">
    <text evidence="16">The sequence shown here is derived from an EMBL/GenBank/DDBJ whole genome shotgun (WGS) entry which is preliminary data.</text>
</comment>
<dbReference type="InterPro" id="IPR029063">
    <property type="entry name" value="SAM-dependent_MTases_sf"/>
</dbReference>
<evidence type="ECO:0000256" key="1">
    <source>
        <dbReference type="ARBA" id="ARBA00002724"/>
    </source>
</evidence>
<dbReference type="CDD" id="cd02440">
    <property type="entry name" value="AdoMet_MTases"/>
    <property type="match status" value="1"/>
</dbReference>
<dbReference type="Gene3D" id="3.40.50.150">
    <property type="entry name" value="Vaccinia Virus protein VP39"/>
    <property type="match status" value="1"/>
</dbReference>
<dbReference type="Pfam" id="PF01029">
    <property type="entry name" value="NusB"/>
    <property type="match status" value="1"/>
</dbReference>
<dbReference type="Pfam" id="PF01189">
    <property type="entry name" value="Methyltr_RsmB-F"/>
    <property type="match status" value="1"/>
</dbReference>
<evidence type="ECO:0000256" key="9">
    <source>
        <dbReference type="ARBA" id="ARBA00022691"/>
    </source>
</evidence>
<comment type="subcellular location">
    <subcellularLocation>
        <location evidence="2">Cytoplasm</location>
    </subcellularLocation>
</comment>
<evidence type="ECO:0000256" key="3">
    <source>
        <dbReference type="ARBA" id="ARBA00007494"/>
    </source>
</evidence>
<evidence type="ECO:0000256" key="14">
    <source>
        <dbReference type="PROSITE-ProRule" id="PRU01023"/>
    </source>
</evidence>
<dbReference type="GO" id="GO:0008168">
    <property type="term" value="F:methyltransferase activity"/>
    <property type="evidence" value="ECO:0007669"/>
    <property type="project" value="UniProtKB-KW"/>
</dbReference>
<evidence type="ECO:0000256" key="8">
    <source>
        <dbReference type="ARBA" id="ARBA00022679"/>
    </source>
</evidence>
<keyword evidence="8 14" id="KW-0808">Transferase</keyword>
<comment type="function">
    <text evidence="1">Specifically methylates the cytosine at position 967 (m5C967) of 16S rRNA.</text>
</comment>
<dbReference type="NCBIfam" id="NF011494">
    <property type="entry name" value="PRK14902.1"/>
    <property type="match status" value="1"/>
</dbReference>
<feature type="binding site" evidence="14">
    <location>
        <position position="329"/>
    </location>
    <ligand>
        <name>S-adenosyl-L-methionine</name>
        <dbReference type="ChEBI" id="CHEBI:59789"/>
    </ligand>
</feature>
<keyword evidence="9 14" id="KW-0949">S-adenosyl-L-methionine</keyword>
<evidence type="ECO:0000313" key="16">
    <source>
        <dbReference type="EMBL" id="MFD1607641.1"/>
    </source>
</evidence>
<proteinExistence type="inferred from homology"/>
<evidence type="ECO:0000256" key="7">
    <source>
        <dbReference type="ARBA" id="ARBA00022603"/>
    </source>
</evidence>
<dbReference type="Gene3D" id="3.30.70.1170">
    <property type="entry name" value="Sun protein, domain 3"/>
    <property type="match status" value="1"/>
</dbReference>
<dbReference type="Gene3D" id="1.10.940.10">
    <property type="entry name" value="NusB-like"/>
    <property type="match status" value="1"/>
</dbReference>
<feature type="binding site" evidence="14">
    <location>
        <position position="310"/>
    </location>
    <ligand>
        <name>S-adenosyl-L-methionine</name>
        <dbReference type="ChEBI" id="CHEBI:59789"/>
    </ligand>
</feature>
<keyword evidence="6" id="KW-0698">rRNA processing</keyword>
<protein>
    <recommendedName>
        <fullName evidence="4">16S rRNA (cytosine(967)-C(5))-methyltransferase</fullName>
        <ecNumber evidence="4">2.1.1.176</ecNumber>
    </recommendedName>
    <alternativeName>
        <fullName evidence="11">16S rRNA m5C967 methyltransferase</fullName>
    </alternativeName>
    <alternativeName>
        <fullName evidence="12">rRNA (cytosine-C(5)-)-methyltransferase RsmB</fullName>
    </alternativeName>
</protein>
<dbReference type="InterPro" id="IPR018314">
    <property type="entry name" value="RsmB/NOL1/NOP2-like_CS"/>
</dbReference>
<dbReference type="InterPro" id="IPR006027">
    <property type="entry name" value="NusB_RsmB_TIM44"/>
</dbReference>
<evidence type="ECO:0000256" key="11">
    <source>
        <dbReference type="ARBA" id="ARBA00030399"/>
    </source>
</evidence>
<dbReference type="InterPro" id="IPR023267">
    <property type="entry name" value="RCMT"/>
</dbReference>
<accession>A0ABW4HQN4</accession>
<keyword evidence="17" id="KW-1185">Reference proteome</keyword>
<evidence type="ECO:0000256" key="5">
    <source>
        <dbReference type="ARBA" id="ARBA00022490"/>
    </source>
</evidence>
<keyword evidence="10 14" id="KW-0694">RNA-binding</keyword>
<dbReference type="Pfam" id="PF22458">
    <property type="entry name" value="RsmF-B_ferredox"/>
    <property type="match status" value="1"/>
</dbReference>
<keyword evidence="7 14" id="KW-0489">Methyltransferase</keyword>
<evidence type="ECO:0000313" key="17">
    <source>
        <dbReference type="Proteomes" id="UP001597221"/>
    </source>
</evidence>
<feature type="domain" description="SAM-dependent MTase RsmB/NOP-type" evidence="15">
    <location>
        <begin position="170"/>
        <end position="448"/>
    </location>
</feature>
<dbReference type="RefSeq" id="WP_251510863.1">
    <property type="nucleotide sequence ID" value="NZ_JAMBON010000001.1"/>
</dbReference>